<sequence>MSKGGHTAVAWRELVDAALGGLGVLAGGEFVRANDALAQAYGYESGTDLVGRPWRELFGASERRHIEETVLPGVESDGSWRGQVTGRRADGTVVDQELSVRRLNDDHLAWAVSPMEQTRTNGETPRTAPAGSRNRGRGRNGSDDGPPDRADRAELERYETIVETVDDGVYVLDDDLTFAFVNEVFCDIVGQSRESLLGTPVMDLFVDEEEAAFADEMREHVVSGDTTTGTVEGTIEHEDGTVVRTEARYRLHPDAEDGFAGSVGVVRDITERKAREERLGRQRDELAALGRVTELLHEVIRELFAARTRERIERVVCDRLAESEFYRFAWVGERAAEGDRVVPRVAAGDGDGYLDVLDVTVGDDPAGNGPAGRVLRTDTVQVSQDIGSDPAFEPWREAALDRGFESAAAVPLVCEDTTYGVLAIYASRPGGFSDREQAGLAVLGETIGFALRARDDRRLLFADAVVELEFRSTDPELVLVPVSASLGCRLKLDGHLATGDGDWVAYLEVDGGAATAIGRELEDQAVVGCVRVIRGDEEGGLLEVTFGTGSFLDRVSNLGARVVSATAGEGAVRVGLEAPASADTRDLVGRLESAYPETELLARSEYDRSVSEVDLPGGPLDSLTDRQRQVLKTTYRAGYFDWPRESTGEEVAATLDVAAPTLHAHLRKAEERLLSELLD</sequence>
<evidence type="ECO:0000259" key="5">
    <source>
        <dbReference type="PROSITE" id="PS50113"/>
    </source>
</evidence>
<dbReference type="Gene3D" id="3.30.450.20">
    <property type="entry name" value="PAS domain"/>
    <property type="match status" value="2"/>
</dbReference>
<evidence type="ECO:0000313" key="7">
    <source>
        <dbReference type="Proteomes" id="UP000319894"/>
    </source>
</evidence>
<dbReference type="Pfam" id="PF15915">
    <property type="entry name" value="BAT"/>
    <property type="match status" value="1"/>
</dbReference>
<protein>
    <recommendedName>
        <fullName evidence="8">PAS domain S-box-containing protein</fullName>
    </recommendedName>
</protein>
<dbReference type="SUPFAM" id="SSF55781">
    <property type="entry name" value="GAF domain-like"/>
    <property type="match status" value="1"/>
</dbReference>
<name>A0A554MVQ7_9EURY</name>
<dbReference type="Pfam" id="PF13185">
    <property type="entry name" value="GAF_2"/>
    <property type="match status" value="1"/>
</dbReference>
<dbReference type="SMART" id="SM00065">
    <property type="entry name" value="GAF"/>
    <property type="match status" value="1"/>
</dbReference>
<dbReference type="PANTHER" id="PTHR34236:SF1">
    <property type="entry name" value="DIMETHYL SULFOXIDE REDUCTASE TRANSCRIPTIONAL ACTIVATOR"/>
    <property type="match status" value="1"/>
</dbReference>
<evidence type="ECO:0000256" key="2">
    <source>
        <dbReference type="ARBA" id="ARBA00023163"/>
    </source>
</evidence>
<dbReference type="SMART" id="SM00086">
    <property type="entry name" value="PAC"/>
    <property type="match status" value="1"/>
</dbReference>
<dbReference type="PROSITE" id="PS50112">
    <property type="entry name" value="PAS"/>
    <property type="match status" value="1"/>
</dbReference>
<evidence type="ECO:0000313" key="6">
    <source>
        <dbReference type="EMBL" id="TSD09191.1"/>
    </source>
</evidence>
<feature type="compositionally biased region" description="Polar residues" evidence="3">
    <location>
        <begin position="115"/>
        <end position="124"/>
    </location>
</feature>
<feature type="domain" description="PAS" evidence="4">
    <location>
        <begin position="154"/>
        <end position="225"/>
    </location>
</feature>
<proteinExistence type="predicted"/>
<dbReference type="InterPro" id="IPR013656">
    <property type="entry name" value="PAS_4"/>
</dbReference>
<dbReference type="Pfam" id="PF04967">
    <property type="entry name" value="HTH_10"/>
    <property type="match status" value="1"/>
</dbReference>
<dbReference type="Gene3D" id="3.30.450.40">
    <property type="match status" value="1"/>
</dbReference>
<reference evidence="6 7" key="1">
    <citation type="submission" date="2018-06" db="EMBL/GenBank/DDBJ databases">
        <title>Natronomonas sp. F16-60 a new haloarchaeon isolated from a solar saltern of Isla Cristina, Huelva, Spain.</title>
        <authorList>
            <person name="Duran-Viseras A."/>
            <person name="Sanchez-Porro C."/>
            <person name="Ventosa A."/>
        </authorList>
    </citation>
    <scope>NUCLEOTIDE SEQUENCE [LARGE SCALE GENOMIC DNA]</scope>
    <source>
        <strain evidence="6 7">F16-60</strain>
    </source>
</reference>
<comment type="caution">
    <text evidence="6">The sequence shown here is derived from an EMBL/GenBank/DDBJ whole genome shotgun (WGS) entry which is preliminary data.</text>
</comment>
<evidence type="ECO:0000259" key="4">
    <source>
        <dbReference type="PROSITE" id="PS50112"/>
    </source>
</evidence>
<dbReference type="InterPro" id="IPR029016">
    <property type="entry name" value="GAF-like_dom_sf"/>
</dbReference>
<keyword evidence="1" id="KW-0805">Transcription regulation</keyword>
<keyword evidence="2" id="KW-0804">Transcription</keyword>
<dbReference type="InterPro" id="IPR003018">
    <property type="entry name" value="GAF"/>
</dbReference>
<dbReference type="InterPro" id="IPR031803">
    <property type="entry name" value="BAT_GAF/HTH-assoc"/>
</dbReference>
<dbReference type="InterPro" id="IPR000700">
    <property type="entry name" value="PAS-assoc_C"/>
</dbReference>
<dbReference type="InParanoid" id="A0A554MVQ7"/>
<accession>A0A554MVQ7</accession>
<organism evidence="6 7">
    <name type="scientific">Haloglomus irregulare</name>
    <dbReference type="NCBI Taxonomy" id="2234134"/>
    <lineage>
        <taxon>Archaea</taxon>
        <taxon>Methanobacteriati</taxon>
        <taxon>Methanobacteriota</taxon>
        <taxon>Stenosarchaea group</taxon>
        <taxon>Halobacteria</taxon>
        <taxon>Halobacteriales</taxon>
        <taxon>Natronomonadaceae</taxon>
        <taxon>Haloglomus</taxon>
    </lineage>
</organism>
<dbReference type="PROSITE" id="PS50113">
    <property type="entry name" value="PAC"/>
    <property type="match status" value="1"/>
</dbReference>
<dbReference type="OrthoDB" id="342253at2157"/>
<evidence type="ECO:0000256" key="1">
    <source>
        <dbReference type="ARBA" id="ARBA00023015"/>
    </source>
</evidence>
<dbReference type="EMBL" id="QMDX01000016">
    <property type="protein sequence ID" value="TSD09191.1"/>
    <property type="molecule type" value="Genomic_DNA"/>
</dbReference>
<dbReference type="SUPFAM" id="SSF55785">
    <property type="entry name" value="PYP-like sensor domain (PAS domain)"/>
    <property type="match status" value="2"/>
</dbReference>
<dbReference type="NCBIfam" id="TIGR00229">
    <property type="entry name" value="sensory_box"/>
    <property type="match status" value="1"/>
</dbReference>
<dbReference type="RefSeq" id="WP_144263294.1">
    <property type="nucleotide sequence ID" value="NZ_QMDX01000016.1"/>
</dbReference>
<dbReference type="InterPro" id="IPR007050">
    <property type="entry name" value="HTH_bacterioopsin"/>
</dbReference>
<gene>
    <name evidence="6" type="ORF">DP107_16835</name>
</gene>
<dbReference type="InterPro" id="IPR001610">
    <property type="entry name" value="PAC"/>
</dbReference>
<dbReference type="CDD" id="cd00130">
    <property type="entry name" value="PAS"/>
    <property type="match status" value="2"/>
</dbReference>
<dbReference type="Pfam" id="PF13426">
    <property type="entry name" value="PAS_9"/>
    <property type="match status" value="1"/>
</dbReference>
<dbReference type="InterPro" id="IPR000014">
    <property type="entry name" value="PAS"/>
</dbReference>
<dbReference type="Proteomes" id="UP000319894">
    <property type="component" value="Unassembled WGS sequence"/>
</dbReference>
<dbReference type="InterPro" id="IPR035965">
    <property type="entry name" value="PAS-like_dom_sf"/>
</dbReference>
<dbReference type="Pfam" id="PF08448">
    <property type="entry name" value="PAS_4"/>
    <property type="match status" value="1"/>
</dbReference>
<evidence type="ECO:0008006" key="8">
    <source>
        <dbReference type="Google" id="ProtNLM"/>
    </source>
</evidence>
<keyword evidence="7" id="KW-1185">Reference proteome</keyword>
<dbReference type="AlphaFoldDB" id="A0A554MVQ7"/>
<dbReference type="PANTHER" id="PTHR34236">
    <property type="entry name" value="DIMETHYL SULFOXIDE REDUCTASE TRANSCRIPTIONAL ACTIVATOR"/>
    <property type="match status" value="1"/>
</dbReference>
<feature type="domain" description="PAC" evidence="5">
    <location>
        <begin position="229"/>
        <end position="281"/>
    </location>
</feature>
<feature type="compositionally biased region" description="Basic and acidic residues" evidence="3">
    <location>
        <begin position="140"/>
        <end position="153"/>
    </location>
</feature>
<dbReference type="SMART" id="SM00091">
    <property type="entry name" value="PAS"/>
    <property type="match status" value="2"/>
</dbReference>
<feature type="region of interest" description="Disordered" evidence="3">
    <location>
        <begin position="111"/>
        <end position="153"/>
    </location>
</feature>
<evidence type="ECO:0000256" key="3">
    <source>
        <dbReference type="SAM" id="MobiDB-lite"/>
    </source>
</evidence>